<dbReference type="InterPro" id="IPR000962">
    <property type="entry name" value="Znf_DskA_TraR"/>
</dbReference>
<keyword evidence="3" id="KW-0862">Zinc</keyword>
<dbReference type="SUPFAM" id="SSF57716">
    <property type="entry name" value="Glucocorticoid receptor-like (DNA-binding domain)"/>
    <property type="match status" value="1"/>
</dbReference>
<evidence type="ECO:0000256" key="3">
    <source>
        <dbReference type="ARBA" id="ARBA00022833"/>
    </source>
</evidence>
<feature type="zinc finger region" description="dksA C4-type" evidence="4">
    <location>
        <begin position="35"/>
        <end position="59"/>
    </location>
</feature>
<evidence type="ECO:0000259" key="5">
    <source>
        <dbReference type="Pfam" id="PF01258"/>
    </source>
</evidence>
<keyword evidence="7" id="KW-1185">Reference proteome</keyword>
<feature type="domain" description="Zinc finger DksA/TraR C4-type" evidence="5">
    <location>
        <begin position="32"/>
        <end position="64"/>
    </location>
</feature>
<name>A0A0C2UA16_PARME</name>
<evidence type="ECO:0000313" key="7">
    <source>
        <dbReference type="Proteomes" id="UP000031971"/>
    </source>
</evidence>
<dbReference type="GO" id="GO:0008270">
    <property type="term" value="F:zinc ion binding"/>
    <property type="evidence" value="ECO:0007669"/>
    <property type="project" value="UniProtKB-KW"/>
</dbReference>
<evidence type="ECO:0000256" key="4">
    <source>
        <dbReference type="PROSITE-ProRule" id="PRU00510"/>
    </source>
</evidence>
<dbReference type="RefSeq" id="WP_009868701.1">
    <property type="nucleotide sequence ID" value="NZ_JXSL01000028.1"/>
</dbReference>
<dbReference type="STRING" id="272627.CCC_03610"/>
<keyword evidence="1" id="KW-0479">Metal-binding</keyword>
<comment type="caution">
    <text evidence="6">The sequence shown here is derived from an EMBL/GenBank/DDBJ whole genome shotgun (WGS) entry which is preliminary data.</text>
</comment>
<gene>
    <name evidence="6" type="ORF">CCC_03610</name>
</gene>
<dbReference type="EMBL" id="JXSL01000028">
    <property type="protein sequence ID" value="KIL98327.1"/>
    <property type="molecule type" value="Genomic_DNA"/>
</dbReference>
<dbReference type="OrthoDB" id="1121111at2"/>
<dbReference type="PROSITE" id="PS51128">
    <property type="entry name" value="ZF_DKSA_2"/>
    <property type="match status" value="1"/>
</dbReference>
<protein>
    <recommendedName>
        <fullName evidence="5">Zinc finger DksA/TraR C4-type domain-containing protein</fullName>
    </recommendedName>
</protein>
<dbReference type="Gene3D" id="1.20.120.910">
    <property type="entry name" value="DksA, coiled-coil domain"/>
    <property type="match status" value="1"/>
</dbReference>
<accession>A0A0C2UA16</accession>
<evidence type="ECO:0000256" key="2">
    <source>
        <dbReference type="ARBA" id="ARBA00022771"/>
    </source>
</evidence>
<dbReference type="Pfam" id="PF01258">
    <property type="entry name" value="zf-dskA_traR"/>
    <property type="match status" value="1"/>
</dbReference>
<sequence>MDDIDLAAERTDMLNAAAIQAVLERTESVLSTGICRACNDTIEPERLQANPYAKHCRDCADEAETRARLARRCGPR</sequence>
<evidence type="ECO:0000313" key="6">
    <source>
        <dbReference type="EMBL" id="KIL98327.1"/>
    </source>
</evidence>
<dbReference type="AlphaFoldDB" id="A0A0C2UA16"/>
<reference evidence="6 7" key="1">
    <citation type="submission" date="2015-01" db="EMBL/GenBank/DDBJ databases">
        <title>Genome Sequence of Magnetospirillum magnetotacticum Strain MS-1.</title>
        <authorList>
            <person name="Marinov G.K."/>
            <person name="Smalley M.D."/>
            <person name="DeSalvo G."/>
        </authorList>
    </citation>
    <scope>NUCLEOTIDE SEQUENCE [LARGE SCALE GENOMIC DNA]</scope>
    <source>
        <strain evidence="6 7">MS-1</strain>
    </source>
</reference>
<dbReference type="Proteomes" id="UP000031971">
    <property type="component" value="Unassembled WGS sequence"/>
</dbReference>
<keyword evidence="2" id="KW-0863">Zinc-finger</keyword>
<proteinExistence type="predicted"/>
<evidence type="ECO:0000256" key="1">
    <source>
        <dbReference type="ARBA" id="ARBA00022723"/>
    </source>
</evidence>
<organism evidence="6 7">
    <name type="scientific">Paramagnetospirillum magnetotacticum MS-1</name>
    <dbReference type="NCBI Taxonomy" id="272627"/>
    <lineage>
        <taxon>Bacteria</taxon>
        <taxon>Pseudomonadati</taxon>
        <taxon>Pseudomonadota</taxon>
        <taxon>Alphaproteobacteria</taxon>
        <taxon>Rhodospirillales</taxon>
        <taxon>Magnetospirillaceae</taxon>
        <taxon>Paramagnetospirillum</taxon>
    </lineage>
</organism>